<feature type="transmembrane region" description="Helical" evidence="8">
    <location>
        <begin position="35"/>
        <end position="57"/>
    </location>
</feature>
<feature type="transmembrane region" description="Helical" evidence="8">
    <location>
        <begin position="222"/>
        <end position="241"/>
    </location>
</feature>
<keyword evidence="11" id="KW-1185">Reference proteome</keyword>
<feature type="transmembrane region" description="Helical" evidence="8">
    <location>
        <begin position="64"/>
        <end position="82"/>
    </location>
</feature>
<comment type="subcellular location">
    <subcellularLocation>
        <location evidence="1">Cell inner membrane</location>
        <topology evidence="1">Multi-pass membrane protein</topology>
    </subcellularLocation>
</comment>
<proteinExistence type="predicted"/>
<evidence type="ECO:0000256" key="7">
    <source>
        <dbReference type="ARBA" id="ARBA00023136"/>
    </source>
</evidence>
<dbReference type="InterPro" id="IPR000515">
    <property type="entry name" value="MetI-like"/>
</dbReference>
<feature type="transmembrane region" description="Helical" evidence="8">
    <location>
        <begin position="183"/>
        <end position="210"/>
    </location>
</feature>
<comment type="caution">
    <text evidence="10">The sequence shown here is derived from an EMBL/GenBank/DDBJ whole genome shotgun (WGS) entry which is preliminary data.</text>
</comment>
<dbReference type="Proteomes" id="UP000708298">
    <property type="component" value="Unassembled WGS sequence"/>
</dbReference>
<evidence type="ECO:0000256" key="4">
    <source>
        <dbReference type="ARBA" id="ARBA00022519"/>
    </source>
</evidence>
<evidence type="ECO:0000259" key="9">
    <source>
        <dbReference type="PROSITE" id="PS50928"/>
    </source>
</evidence>
<feature type="transmembrane region" description="Helical" evidence="8">
    <location>
        <begin position="88"/>
        <end position="109"/>
    </location>
</feature>
<evidence type="ECO:0000256" key="8">
    <source>
        <dbReference type="SAM" id="Phobius"/>
    </source>
</evidence>
<dbReference type="AlphaFoldDB" id="A0A964DZV4"/>
<protein>
    <submittedName>
        <fullName evidence="10">Spermidine/putrescine ABC transporter permease</fullName>
    </submittedName>
</protein>
<evidence type="ECO:0000256" key="5">
    <source>
        <dbReference type="ARBA" id="ARBA00022692"/>
    </source>
</evidence>
<dbReference type="CDD" id="cd06261">
    <property type="entry name" value="TM_PBP2"/>
    <property type="match status" value="1"/>
</dbReference>
<dbReference type="PANTHER" id="PTHR43357:SF4">
    <property type="entry name" value="INNER MEMBRANE ABC TRANSPORTER PERMEASE PROTEIN YDCV"/>
    <property type="match status" value="1"/>
</dbReference>
<dbReference type="SUPFAM" id="SSF161098">
    <property type="entry name" value="MetI-like"/>
    <property type="match status" value="1"/>
</dbReference>
<gene>
    <name evidence="10" type="ORF">ASILVAE211_14975</name>
</gene>
<evidence type="ECO:0000256" key="3">
    <source>
        <dbReference type="ARBA" id="ARBA00022475"/>
    </source>
</evidence>
<reference evidence="10" key="2">
    <citation type="submission" date="2021-01" db="EMBL/GenBank/DDBJ databases">
        <authorList>
            <person name="Mieszkin S."/>
            <person name="Pouder E."/>
            <person name="Alain K."/>
        </authorList>
    </citation>
    <scope>NUCLEOTIDE SEQUENCE</scope>
    <source>
        <strain evidence="10">HW T2.11</strain>
    </source>
</reference>
<keyword evidence="4" id="KW-0997">Cell inner membrane</keyword>
<keyword evidence="2" id="KW-0813">Transport</keyword>
<feature type="transmembrane region" description="Helical" evidence="8">
    <location>
        <begin position="116"/>
        <end position="138"/>
    </location>
</feature>
<dbReference type="Gene3D" id="1.10.3720.10">
    <property type="entry name" value="MetI-like"/>
    <property type="match status" value="1"/>
</dbReference>
<dbReference type="GO" id="GO:0005886">
    <property type="term" value="C:plasma membrane"/>
    <property type="evidence" value="ECO:0007669"/>
    <property type="project" value="UniProtKB-SubCell"/>
</dbReference>
<sequence length="254" mass="27616">MSTGNWIIIALGAIFFITPLVMTGIFSFWEGGSKYGWSAYVLMFEAPGFWASLFLSLRLGVETMILTFVLLVPAMIFVHLKAPKLKPLFEFISNLPFVIPAVALIAGLTTVYTGPAWLISTPNYLVIPYFFLCLPYTFRSLEVGLGTLDVRTLTEAGQSLGGGWGQIIFLVILPNLRSALVGAVLLIMTTVIGEFTFASVLLFHNFAVFINDTGQNAITEAAALSLFAFLLTWVFMLGVLITSRRGAATVGGAH</sequence>
<evidence type="ECO:0000256" key="2">
    <source>
        <dbReference type="ARBA" id="ARBA00022448"/>
    </source>
</evidence>
<name>A0A964DZV4_9PROT</name>
<organism evidence="10 11">
    <name type="scientific">Acidisoma silvae</name>
    <dbReference type="NCBI Taxonomy" id="2802396"/>
    <lineage>
        <taxon>Bacteria</taxon>
        <taxon>Pseudomonadati</taxon>
        <taxon>Pseudomonadota</taxon>
        <taxon>Alphaproteobacteria</taxon>
        <taxon>Acetobacterales</taxon>
        <taxon>Acidocellaceae</taxon>
        <taxon>Acidisoma</taxon>
    </lineage>
</organism>
<keyword evidence="3" id="KW-1003">Cell membrane</keyword>
<evidence type="ECO:0000256" key="1">
    <source>
        <dbReference type="ARBA" id="ARBA00004429"/>
    </source>
</evidence>
<evidence type="ECO:0000313" key="10">
    <source>
        <dbReference type="EMBL" id="MCB8876494.1"/>
    </source>
</evidence>
<evidence type="ECO:0000313" key="11">
    <source>
        <dbReference type="Proteomes" id="UP000708298"/>
    </source>
</evidence>
<feature type="transmembrane region" description="Helical" evidence="8">
    <location>
        <begin position="158"/>
        <end position="176"/>
    </location>
</feature>
<accession>A0A964DZV4</accession>
<dbReference type="InterPro" id="IPR035906">
    <property type="entry name" value="MetI-like_sf"/>
</dbReference>
<evidence type="ECO:0000256" key="6">
    <source>
        <dbReference type="ARBA" id="ARBA00022989"/>
    </source>
</evidence>
<dbReference type="PANTHER" id="PTHR43357">
    <property type="entry name" value="INNER MEMBRANE ABC TRANSPORTER PERMEASE PROTEIN YDCV"/>
    <property type="match status" value="1"/>
</dbReference>
<reference evidence="10" key="1">
    <citation type="journal article" date="2021" name="Microorganisms">
        <title>Acidisoma silvae sp. nov. and Acidisomacellulosilytica sp. nov., Two Acidophilic Bacteria Isolated from Decaying Wood, Hydrolyzing Cellulose and Producing Poly-3-hydroxybutyrate.</title>
        <authorList>
            <person name="Mieszkin S."/>
            <person name="Pouder E."/>
            <person name="Uroz S."/>
            <person name="Simon-Colin C."/>
            <person name="Alain K."/>
        </authorList>
    </citation>
    <scope>NUCLEOTIDE SEQUENCE</scope>
    <source>
        <strain evidence="10">HW T2.11</strain>
    </source>
</reference>
<keyword evidence="5 8" id="KW-0812">Transmembrane</keyword>
<keyword evidence="7 8" id="KW-0472">Membrane</keyword>
<feature type="domain" description="ABC transmembrane type-1" evidence="9">
    <location>
        <begin position="53"/>
        <end position="239"/>
    </location>
</feature>
<dbReference type="PROSITE" id="PS50928">
    <property type="entry name" value="ABC_TM1"/>
    <property type="match status" value="1"/>
</dbReference>
<keyword evidence="6 8" id="KW-1133">Transmembrane helix</keyword>
<feature type="transmembrane region" description="Helical" evidence="8">
    <location>
        <begin position="7"/>
        <end position="29"/>
    </location>
</feature>
<dbReference type="EMBL" id="JAESVB010000006">
    <property type="protein sequence ID" value="MCB8876494.1"/>
    <property type="molecule type" value="Genomic_DNA"/>
</dbReference>
<dbReference type="GO" id="GO:0055085">
    <property type="term" value="P:transmembrane transport"/>
    <property type="evidence" value="ECO:0007669"/>
    <property type="project" value="InterPro"/>
</dbReference>